<dbReference type="InterPro" id="IPR038109">
    <property type="entry name" value="DNA_bind_recomb_sf"/>
</dbReference>
<dbReference type="PROSITE" id="PS51737">
    <property type="entry name" value="RECOMBINASE_DNA_BIND"/>
    <property type="match status" value="1"/>
</dbReference>
<dbReference type="RefSeq" id="WP_085933795.1">
    <property type="nucleotide sequence ID" value="NZ_FUWJ01000002.1"/>
</dbReference>
<proteinExistence type="predicted"/>
<gene>
    <name evidence="3" type="ORF">SAMN02745126_02072</name>
</gene>
<dbReference type="PROSITE" id="PS51736">
    <property type="entry name" value="RECOMBINASES_3"/>
    <property type="match status" value="1"/>
</dbReference>
<dbReference type="SMART" id="SM00857">
    <property type="entry name" value="Resolvase"/>
    <property type="match status" value="1"/>
</dbReference>
<dbReference type="Pfam" id="PF07508">
    <property type="entry name" value="Recombinase"/>
    <property type="match status" value="1"/>
</dbReference>
<dbReference type="OrthoDB" id="7475655at2"/>
<dbReference type="GO" id="GO:0000150">
    <property type="term" value="F:DNA strand exchange activity"/>
    <property type="evidence" value="ECO:0007669"/>
    <property type="project" value="InterPro"/>
</dbReference>
<accession>A0A1T4N352</accession>
<organism evidence="3 4">
    <name type="scientific">Enhydrobacter aerosaccus</name>
    <dbReference type="NCBI Taxonomy" id="225324"/>
    <lineage>
        <taxon>Bacteria</taxon>
        <taxon>Pseudomonadati</taxon>
        <taxon>Pseudomonadota</taxon>
        <taxon>Alphaproteobacteria</taxon>
        <taxon>Hyphomicrobiales</taxon>
        <taxon>Enhydrobacter</taxon>
    </lineage>
</organism>
<dbReference type="Gene3D" id="3.40.50.1390">
    <property type="entry name" value="Resolvase, N-terminal catalytic domain"/>
    <property type="match status" value="1"/>
</dbReference>
<dbReference type="Pfam" id="PF00239">
    <property type="entry name" value="Resolvase"/>
    <property type="match status" value="1"/>
</dbReference>
<dbReference type="InterPro" id="IPR011109">
    <property type="entry name" value="DNA_bind_recombinase_dom"/>
</dbReference>
<evidence type="ECO:0000259" key="2">
    <source>
        <dbReference type="PROSITE" id="PS51737"/>
    </source>
</evidence>
<dbReference type="PANTHER" id="PTHR30461:SF23">
    <property type="entry name" value="DNA RECOMBINASE-RELATED"/>
    <property type="match status" value="1"/>
</dbReference>
<reference evidence="4" key="1">
    <citation type="submission" date="2017-02" db="EMBL/GenBank/DDBJ databases">
        <authorList>
            <person name="Varghese N."/>
            <person name="Submissions S."/>
        </authorList>
    </citation>
    <scope>NUCLEOTIDE SEQUENCE [LARGE SCALE GENOMIC DNA]</scope>
    <source>
        <strain evidence="4">ATCC 27094</strain>
    </source>
</reference>
<dbReference type="GO" id="GO:0003677">
    <property type="term" value="F:DNA binding"/>
    <property type="evidence" value="ECO:0007669"/>
    <property type="project" value="InterPro"/>
</dbReference>
<name>A0A1T4N352_9HYPH</name>
<dbReference type="CDD" id="cd00338">
    <property type="entry name" value="Ser_Recombinase"/>
    <property type="match status" value="1"/>
</dbReference>
<sequence length="705" mass="80085">MKESLKVQPHHLERGAYLYIRQSSMRQVIENVESAKRQYALRGRAIALGWRDEQIVVIDSDQGESGASAAWREGFQRLVSDVGMGHAGIVMGLEVSRLARNNADWQRLLEICALADTLILDEDGIYDPSTFNDRLLLGLKGTMSEAELHVIKARLRGGILNKVRRGEYHCVLPTGLIYGQSGNVTLDPDSQVRETIDHFFDTFSRVGSACQTVKAFRREGLLFPSRLRNSETTVFRPLTASTAIRVLNNPRYAGAYAYGRRRYRRAIDGKKTLQRREHDDWLACIPDAHPGYITWEQFQENLKILKTNGRGYELARASPPREGTALLQGRAVCGRCGKHFRIRYAARRGRLDAWYVCDRAHGYRGEPNCQSIAGPPIDNAIGMLIAEQMTPAAVELTLEIRREIEARHEEADRLRCRAIERAHIEADLAQRRFMLVDPNNRLVADTLEGEWNEKLRVLAKAREDRERAREQDQLVLDEAVRERLIAMTVDFSKLWADPDTPDRERKRLLAHIIEDVTLVKMPAEGTTRIHVRFKGGKIQTLTTMSPKSSAQQVKTPSGIVELVDKLLDRHIYAEIAELLNQQGYRPGGSARRGRRDARFTALLVAYLVHRYGLRSRYDRLRDRGMLTKREAAARLNIHETTLARWAEHGLVTRHAYNAHYCLYEVPASNVPRKQCSRWNRLVDRAAALKTAMAPKPSTVAEGGVV</sequence>
<dbReference type="InterPro" id="IPR050639">
    <property type="entry name" value="SSR_resolvase"/>
</dbReference>
<dbReference type="EMBL" id="FUWJ01000002">
    <property type="protein sequence ID" value="SJZ73288.1"/>
    <property type="molecule type" value="Genomic_DNA"/>
</dbReference>
<keyword evidence="4" id="KW-1185">Reference proteome</keyword>
<dbReference type="SUPFAM" id="SSF53041">
    <property type="entry name" value="Resolvase-like"/>
    <property type="match status" value="1"/>
</dbReference>
<dbReference type="PANTHER" id="PTHR30461">
    <property type="entry name" value="DNA-INVERTASE FROM LAMBDOID PROPHAGE"/>
    <property type="match status" value="1"/>
</dbReference>
<dbReference type="InterPro" id="IPR006119">
    <property type="entry name" value="Resolv_N"/>
</dbReference>
<protein>
    <submittedName>
        <fullName evidence="3">Site-specific DNA recombinase</fullName>
    </submittedName>
</protein>
<dbReference type="InterPro" id="IPR036162">
    <property type="entry name" value="Resolvase-like_N_sf"/>
</dbReference>
<dbReference type="Pfam" id="PF13408">
    <property type="entry name" value="Zn_ribbon_recom"/>
    <property type="match status" value="1"/>
</dbReference>
<dbReference type="STRING" id="225324.SAMN02745126_02072"/>
<feature type="domain" description="Resolvase/invertase-type recombinase catalytic" evidence="1">
    <location>
        <begin position="15"/>
        <end position="166"/>
    </location>
</feature>
<dbReference type="Gene3D" id="3.90.1750.20">
    <property type="entry name" value="Putative Large Serine Recombinase, Chain B, Domain 2"/>
    <property type="match status" value="1"/>
</dbReference>
<evidence type="ECO:0000259" key="1">
    <source>
        <dbReference type="PROSITE" id="PS51736"/>
    </source>
</evidence>
<dbReference type="InterPro" id="IPR025827">
    <property type="entry name" value="Zn_ribbon_recom_dom"/>
</dbReference>
<evidence type="ECO:0000313" key="4">
    <source>
        <dbReference type="Proteomes" id="UP000190092"/>
    </source>
</evidence>
<evidence type="ECO:0000313" key="3">
    <source>
        <dbReference type="EMBL" id="SJZ73288.1"/>
    </source>
</evidence>
<dbReference type="Proteomes" id="UP000190092">
    <property type="component" value="Unassembled WGS sequence"/>
</dbReference>
<dbReference type="AlphaFoldDB" id="A0A1T4N352"/>
<feature type="domain" description="Recombinase" evidence="2">
    <location>
        <begin position="173"/>
        <end position="311"/>
    </location>
</feature>